<dbReference type="GO" id="GO:0008097">
    <property type="term" value="F:5S rRNA binding"/>
    <property type="evidence" value="ECO:0007669"/>
    <property type="project" value="TreeGrafter"/>
</dbReference>
<dbReference type="HAMAP" id="MF_01337_B">
    <property type="entry name" value="Ribosomal_uL18_B"/>
    <property type="match status" value="1"/>
</dbReference>
<dbReference type="CDD" id="cd00432">
    <property type="entry name" value="Ribosomal_L18_L5e"/>
    <property type="match status" value="1"/>
</dbReference>
<keyword evidence="5" id="KW-0687">Ribonucleoprotein</keyword>
<sequence>MASKKTLKVRKKREKRIRSKIAGTQEQPRLSVFRSEKHIYVQAINDTKASTLATASTLCKELASRIKGKKKVEVAKEVGKLIAERLKAQGIDKVVFDRGRFLYHGRVKALADAARENGLKF</sequence>
<evidence type="ECO:0000256" key="3">
    <source>
        <dbReference type="ARBA" id="ARBA00022884"/>
    </source>
</evidence>
<dbReference type="InterPro" id="IPR005484">
    <property type="entry name" value="Ribosomal_uL18_bac/plant/anim"/>
</dbReference>
<evidence type="ECO:0000313" key="6">
    <source>
        <dbReference type="EMBL" id="KUG22745.1"/>
    </source>
</evidence>
<dbReference type="PANTHER" id="PTHR12899">
    <property type="entry name" value="39S RIBOSOMAL PROTEIN L18, MITOCHONDRIAL"/>
    <property type="match status" value="1"/>
</dbReference>
<comment type="similarity">
    <text evidence="1">Belongs to the universal ribosomal protein uL18 family.</text>
</comment>
<proteinExistence type="inferred from homology"/>
<dbReference type="AlphaFoldDB" id="A0A0W8FPL2"/>
<reference evidence="6" key="1">
    <citation type="journal article" date="2015" name="Proc. Natl. Acad. Sci. U.S.A.">
        <title>Networks of energetic and metabolic interactions define dynamics in microbial communities.</title>
        <authorList>
            <person name="Embree M."/>
            <person name="Liu J.K."/>
            <person name="Al-Bassam M.M."/>
            <person name="Zengler K."/>
        </authorList>
    </citation>
    <scope>NUCLEOTIDE SEQUENCE</scope>
</reference>
<organism evidence="6">
    <name type="scientific">hydrocarbon metagenome</name>
    <dbReference type="NCBI Taxonomy" id="938273"/>
    <lineage>
        <taxon>unclassified sequences</taxon>
        <taxon>metagenomes</taxon>
        <taxon>ecological metagenomes</taxon>
    </lineage>
</organism>
<keyword evidence="4 6" id="KW-0689">Ribosomal protein</keyword>
<dbReference type="Gene3D" id="3.30.420.100">
    <property type="match status" value="1"/>
</dbReference>
<evidence type="ECO:0000256" key="2">
    <source>
        <dbReference type="ARBA" id="ARBA00022730"/>
    </source>
</evidence>
<evidence type="ECO:0000256" key="5">
    <source>
        <dbReference type="ARBA" id="ARBA00023274"/>
    </source>
</evidence>
<evidence type="ECO:0000256" key="1">
    <source>
        <dbReference type="ARBA" id="ARBA00007116"/>
    </source>
</evidence>
<dbReference type="InterPro" id="IPR057268">
    <property type="entry name" value="Ribosomal_L18"/>
</dbReference>
<evidence type="ECO:0000256" key="4">
    <source>
        <dbReference type="ARBA" id="ARBA00022980"/>
    </source>
</evidence>
<name>A0A0W8FPL2_9ZZZZ</name>
<dbReference type="GO" id="GO:0006412">
    <property type="term" value="P:translation"/>
    <property type="evidence" value="ECO:0007669"/>
    <property type="project" value="InterPro"/>
</dbReference>
<dbReference type="FunFam" id="3.30.420.100:FF:000001">
    <property type="entry name" value="50S ribosomal protein L18"/>
    <property type="match status" value="1"/>
</dbReference>
<comment type="caution">
    <text evidence="6">The sequence shown here is derived from an EMBL/GenBank/DDBJ whole genome shotgun (WGS) entry which is preliminary data.</text>
</comment>
<dbReference type="SUPFAM" id="SSF53137">
    <property type="entry name" value="Translational machinery components"/>
    <property type="match status" value="1"/>
</dbReference>
<keyword evidence="2" id="KW-0699">rRNA-binding</keyword>
<protein>
    <submittedName>
        <fullName evidence="6">Lsu ribosomal protein l18p (L5e)</fullName>
    </submittedName>
</protein>
<dbReference type="InterPro" id="IPR004389">
    <property type="entry name" value="Ribosomal_uL18_bac-type"/>
</dbReference>
<accession>A0A0W8FPL2</accession>
<dbReference type="GO" id="GO:0003735">
    <property type="term" value="F:structural constituent of ribosome"/>
    <property type="evidence" value="ECO:0007669"/>
    <property type="project" value="InterPro"/>
</dbReference>
<dbReference type="GO" id="GO:0022625">
    <property type="term" value="C:cytosolic large ribosomal subunit"/>
    <property type="evidence" value="ECO:0007669"/>
    <property type="project" value="TreeGrafter"/>
</dbReference>
<keyword evidence="3" id="KW-0694">RNA-binding</keyword>
<dbReference type="NCBIfam" id="TIGR00060">
    <property type="entry name" value="L18_bact"/>
    <property type="match status" value="1"/>
</dbReference>
<gene>
    <name evidence="6" type="ORF">ASZ90_007437</name>
</gene>
<dbReference type="EMBL" id="LNQE01000941">
    <property type="protein sequence ID" value="KUG22745.1"/>
    <property type="molecule type" value="Genomic_DNA"/>
</dbReference>
<dbReference type="Pfam" id="PF00861">
    <property type="entry name" value="Ribosomal_L18p"/>
    <property type="match status" value="1"/>
</dbReference>
<dbReference type="PANTHER" id="PTHR12899:SF3">
    <property type="entry name" value="LARGE RIBOSOMAL SUBUNIT PROTEIN UL18M"/>
    <property type="match status" value="1"/>
</dbReference>